<dbReference type="InterPro" id="IPR013114">
    <property type="entry name" value="FabA_FabZ"/>
</dbReference>
<comment type="function">
    <text evidence="8 9">Involved in unsaturated fatty acids biosynthesis. Catalyzes the dehydration of short chain beta-hydroxyacyl-ACPs and long chain saturated and unsaturated beta-hydroxyacyl-ACPs.</text>
</comment>
<dbReference type="STRING" id="735517.SAMN05444272_4373"/>
<comment type="subcellular location">
    <subcellularLocation>
        <location evidence="1 9">Cytoplasm</location>
    </subcellularLocation>
</comment>
<dbReference type="SUPFAM" id="SSF54637">
    <property type="entry name" value="Thioesterase/thiol ester dehydrase-isomerase"/>
    <property type="match status" value="1"/>
</dbReference>
<proteinExistence type="inferred from homology"/>
<dbReference type="Gene3D" id="3.10.129.10">
    <property type="entry name" value="Hotdog Thioesterase"/>
    <property type="match status" value="1"/>
</dbReference>
<evidence type="ECO:0000313" key="10">
    <source>
        <dbReference type="EMBL" id="SHN15528.1"/>
    </source>
</evidence>
<keyword evidence="3 9" id="KW-0963">Cytoplasm</keyword>
<comment type="similarity">
    <text evidence="2 9">Belongs to the thioester dehydratase family. FabZ subfamily.</text>
</comment>
<gene>
    <name evidence="9" type="primary">fabZ</name>
    <name evidence="10" type="ORF">SAMN05444272_4373</name>
</gene>
<dbReference type="InterPro" id="IPR029069">
    <property type="entry name" value="HotDog_dom_sf"/>
</dbReference>
<dbReference type="GO" id="GO:0006633">
    <property type="term" value="P:fatty acid biosynthetic process"/>
    <property type="evidence" value="ECO:0007669"/>
    <property type="project" value="UniProtKB-UniRule"/>
</dbReference>
<evidence type="ECO:0000256" key="6">
    <source>
        <dbReference type="ARBA" id="ARBA00023098"/>
    </source>
</evidence>
<keyword evidence="6 9" id="KW-0443">Lipid metabolism</keyword>
<dbReference type="PANTHER" id="PTHR30272">
    <property type="entry name" value="3-HYDROXYACYL-[ACYL-CARRIER-PROTEIN] DEHYDRATASE"/>
    <property type="match status" value="1"/>
</dbReference>
<dbReference type="AlphaFoldDB" id="A0A1M7PF22"/>
<evidence type="ECO:0000256" key="4">
    <source>
        <dbReference type="ARBA" id="ARBA00022516"/>
    </source>
</evidence>
<keyword evidence="11" id="KW-1185">Reference proteome</keyword>
<dbReference type="GO" id="GO:0016020">
    <property type="term" value="C:membrane"/>
    <property type="evidence" value="ECO:0007669"/>
    <property type="project" value="GOC"/>
</dbReference>
<dbReference type="Pfam" id="PF07977">
    <property type="entry name" value="FabA"/>
    <property type="match status" value="1"/>
</dbReference>
<reference evidence="10 11" key="1">
    <citation type="submission" date="2016-11" db="EMBL/GenBank/DDBJ databases">
        <authorList>
            <person name="Jaros S."/>
            <person name="Januszkiewicz K."/>
            <person name="Wedrychowicz H."/>
        </authorList>
    </citation>
    <scope>NUCLEOTIDE SEQUENCE [LARGE SCALE GENOMIC DNA]</scope>
    <source>
        <strain evidence="10 11">DSM 22153</strain>
    </source>
</reference>
<protein>
    <recommendedName>
        <fullName evidence="9">3-hydroxyacyl-[acyl-carrier-protein] dehydratase FabZ</fullName>
        <ecNumber evidence="9">4.2.1.59</ecNumber>
    </recommendedName>
    <alternativeName>
        <fullName evidence="9">(3R)-hydroxymyristoyl-[acyl-carrier-protein] dehydratase</fullName>
        <shortName evidence="9">(3R)-hydroxymyristoyl-ACP dehydrase</shortName>
    </alternativeName>
    <alternativeName>
        <fullName evidence="9">Beta-hydroxyacyl-ACP dehydratase</fullName>
    </alternativeName>
</protein>
<dbReference type="GO" id="GO:0005737">
    <property type="term" value="C:cytoplasm"/>
    <property type="evidence" value="ECO:0007669"/>
    <property type="project" value="UniProtKB-SubCell"/>
</dbReference>
<dbReference type="GO" id="GO:0019171">
    <property type="term" value="F:(3R)-hydroxyacyl-[acyl-carrier-protein] dehydratase activity"/>
    <property type="evidence" value="ECO:0007669"/>
    <property type="project" value="UniProtKB-EC"/>
</dbReference>
<dbReference type="CDD" id="cd01288">
    <property type="entry name" value="FabZ"/>
    <property type="match status" value="1"/>
</dbReference>
<dbReference type="NCBIfam" id="TIGR01750">
    <property type="entry name" value="fabZ"/>
    <property type="match status" value="1"/>
</dbReference>
<dbReference type="EC" id="4.2.1.59" evidence="9"/>
<evidence type="ECO:0000256" key="8">
    <source>
        <dbReference type="ARBA" id="ARBA00025049"/>
    </source>
</evidence>
<evidence type="ECO:0000256" key="5">
    <source>
        <dbReference type="ARBA" id="ARBA00022556"/>
    </source>
</evidence>
<dbReference type="Proteomes" id="UP000186002">
    <property type="component" value="Unassembled WGS sequence"/>
</dbReference>
<evidence type="ECO:0000256" key="3">
    <source>
        <dbReference type="ARBA" id="ARBA00022490"/>
    </source>
</evidence>
<comment type="catalytic activity">
    <reaction evidence="9">
        <text>a (3R)-hydroxyacyl-[ACP] = a (2E)-enoyl-[ACP] + H2O</text>
        <dbReference type="Rhea" id="RHEA:13097"/>
        <dbReference type="Rhea" id="RHEA-COMP:9925"/>
        <dbReference type="Rhea" id="RHEA-COMP:9945"/>
        <dbReference type="ChEBI" id="CHEBI:15377"/>
        <dbReference type="ChEBI" id="CHEBI:78784"/>
        <dbReference type="ChEBI" id="CHEBI:78827"/>
        <dbReference type="EC" id="4.2.1.59"/>
    </reaction>
</comment>
<dbReference type="InterPro" id="IPR010084">
    <property type="entry name" value="FabZ"/>
</dbReference>
<dbReference type="FunFam" id="3.10.129.10:FF:000001">
    <property type="entry name" value="3-hydroxyacyl-[acyl-carrier-protein] dehydratase FabZ"/>
    <property type="match status" value="1"/>
</dbReference>
<dbReference type="HAMAP" id="MF_00406">
    <property type="entry name" value="FabZ"/>
    <property type="match status" value="1"/>
</dbReference>
<feature type="active site" evidence="9">
    <location>
        <position position="60"/>
    </location>
</feature>
<sequence length="156" mass="17422">MHMENAEKKVLPSADIMEVLELLPHRYPFLLIDKIIEMDGDDSCIGIKNVTINEPHFQGHFPKQPVMPGVLLIEAMAQTAGALCVHSRGKDTAPQLVYFMTIDRAKFRKPVVPGDQVQFHVKKIKQRSNIWKFDAVAMVDGAKVAEAEISAMLVDA</sequence>
<dbReference type="NCBIfam" id="NF000582">
    <property type="entry name" value="PRK00006.1"/>
    <property type="match status" value="1"/>
</dbReference>
<evidence type="ECO:0000256" key="2">
    <source>
        <dbReference type="ARBA" id="ARBA00009174"/>
    </source>
</evidence>
<keyword evidence="4 9" id="KW-0444">Lipid biosynthesis</keyword>
<evidence type="ECO:0000256" key="1">
    <source>
        <dbReference type="ARBA" id="ARBA00004496"/>
    </source>
</evidence>
<accession>A0A1M7PF22</accession>
<evidence type="ECO:0000256" key="9">
    <source>
        <dbReference type="HAMAP-Rule" id="MF_00406"/>
    </source>
</evidence>
<keyword evidence="7 9" id="KW-0456">Lyase</keyword>
<keyword evidence="5 9" id="KW-0441">Lipid A biosynthesis</keyword>
<evidence type="ECO:0000313" key="11">
    <source>
        <dbReference type="Proteomes" id="UP000186002"/>
    </source>
</evidence>
<organism evidence="10 11">
    <name type="scientific">Roseibium suaedae</name>
    <dbReference type="NCBI Taxonomy" id="735517"/>
    <lineage>
        <taxon>Bacteria</taxon>
        <taxon>Pseudomonadati</taxon>
        <taxon>Pseudomonadota</taxon>
        <taxon>Alphaproteobacteria</taxon>
        <taxon>Hyphomicrobiales</taxon>
        <taxon>Stappiaceae</taxon>
        <taxon>Roseibium</taxon>
    </lineage>
</organism>
<dbReference type="GO" id="GO:0009245">
    <property type="term" value="P:lipid A biosynthetic process"/>
    <property type="evidence" value="ECO:0007669"/>
    <property type="project" value="UniProtKB-UniRule"/>
</dbReference>
<dbReference type="PANTHER" id="PTHR30272:SF1">
    <property type="entry name" value="3-HYDROXYACYL-[ACYL-CARRIER-PROTEIN] DEHYDRATASE"/>
    <property type="match status" value="1"/>
</dbReference>
<evidence type="ECO:0000256" key="7">
    <source>
        <dbReference type="ARBA" id="ARBA00023239"/>
    </source>
</evidence>
<name>A0A1M7PF22_9HYPH</name>
<dbReference type="EMBL" id="FRBW01000007">
    <property type="protein sequence ID" value="SHN15528.1"/>
    <property type="molecule type" value="Genomic_DNA"/>
</dbReference>